<gene>
    <name evidence="5" type="ORF">DHW61_17505</name>
</gene>
<evidence type="ECO:0000256" key="2">
    <source>
        <dbReference type="ARBA" id="ARBA00023125"/>
    </source>
</evidence>
<dbReference type="InterPro" id="IPR020449">
    <property type="entry name" value="Tscrpt_reg_AraC-type_HTH"/>
</dbReference>
<dbReference type="EMBL" id="DPVV01000571">
    <property type="protein sequence ID" value="HCL04174.1"/>
    <property type="molecule type" value="Genomic_DNA"/>
</dbReference>
<evidence type="ECO:0000256" key="1">
    <source>
        <dbReference type="ARBA" id="ARBA00023015"/>
    </source>
</evidence>
<sequence>YAKDLLSKTNMPIKEVANECGYKNEVHFMRQFKSIVGVTPSEYRKNSFSKG</sequence>
<evidence type="ECO:0000256" key="3">
    <source>
        <dbReference type="ARBA" id="ARBA00023163"/>
    </source>
</evidence>
<dbReference type="PANTHER" id="PTHR43280">
    <property type="entry name" value="ARAC-FAMILY TRANSCRIPTIONAL REGULATOR"/>
    <property type="match status" value="1"/>
</dbReference>
<dbReference type="Gene3D" id="1.10.10.60">
    <property type="entry name" value="Homeodomain-like"/>
    <property type="match status" value="1"/>
</dbReference>
<keyword evidence="3" id="KW-0804">Transcription</keyword>
<dbReference type="PRINTS" id="PR00032">
    <property type="entry name" value="HTHARAC"/>
</dbReference>
<accession>A0A3D2XB54</accession>
<keyword evidence="1" id="KW-0805">Transcription regulation</keyword>
<dbReference type="InterPro" id="IPR018060">
    <property type="entry name" value="HTH_AraC"/>
</dbReference>
<reference evidence="5 6" key="1">
    <citation type="journal article" date="2018" name="Nat. Biotechnol.">
        <title>A standardized bacterial taxonomy based on genome phylogeny substantially revises the tree of life.</title>
        <authorList>
            <person name="Parks D.H."/>
            <person name="Chuvochina M."/>
            <person name="Waite D.W."/>
            <person name="Rinke C."/>
            <person name="Skarshewski A."/>
            <person name="Chaumeil P.A."/>
            <person name="Hugenholtz P."/>
        </authorList>
    </citation>
    <scope>NUCLEOTIDE SEQUENCE [LARGE SCALE GENOMIC DNA]</scope>
    <source>
        <strain evidence="5">UBA11728</strain>
    </source>
</reference>
<evidence type="ECO:0000259" key="4">
    <source>
        <dbReference type="PROSITE" id="PS01124"/>
    </source>
</evidence>
<feature type="non-terminal residue" evidence="5">
    <location>
        <position position="1"/>
    </location>
</feature>
<evidence type="ECO:0000313" key="6">
    <source>
        <dbReference type="Proteomes" id="UP000262969"/>
    </source>
</evidence>
<proteinExistence type="predicted"/>
<dbReference type="GO" id="GO:0003700">
    <property type="term" value="F:DNA-binding transcription factor activity"/>
    <property type="evidence" value="ECO:0007669"/>
    <property type="project" value="InterPro"/>
</dbReference>
<organism evidence="5 6">
    <name type="scientific">Lachnoclostridium phytofermentans</name>
    <dbReference type="NCBI Taxonomy" id="66219"/>
    <lineage>
        <taxon>Bacteria</taxon>
        <taxon>Bacillati</taxon>
        <taxon>Bacillota</taxon>
        <taxon>Clostridia</taxon>
        <taxon>Lachnospirales</taxon>
        <taxon>Lachnospiraceae</taxon>
    </lineage>
</organism>
<keyword evidence="2" id="KW-0238">DNA-binding</keyword>
<dbReference type="PROSITE" id="PS01124">
    <property type="entry name" value="HTH_ARAC_FAMILY_2"/>
    <property type="match status" value="1"/>
</dbReference>
<comment type="caution">
    <text evidence="5">The sequence shown here is derived from an EMBL/GenBank/DDBJ whole genome shotgun (WGS) entry which is preliminary data.</text>
</comment>
<feature type="domain" description="HTH araC/xylS-type" evidence="4">
    <location>
        <begin position="1"/>
        <end position="46"/>
    </location>
</feature>
<dbReference type="GO" id="GO:0043565">
    <property type="term" value="F:sequence-specific DNA binding"/>
    <property type="evidence" value="ECO:0007669"/>
    <property type="project" value="InterPro"/>
</dbReference>
<dbReference type="PANTHER" id="PTHR43280:SF2">
    <property type="entry name" value="HTH-TYPE TRANSCRIPTIONAL REGULATOR EXSA"/>
    <property type="match status" value="1"/>
</dbReference>
<dbReference type="SUPFAM" id="SSF46689">
    <property type="entry name" value="Homeodomain-like"/>
    <property type="match status" value="1"/>
</dbReference>
<dbReference type="InterPro" id="IPR009057">
    <property type="entry name" value="Homeodomain-like_sf"/>
</dbReference>
<dbReference type="Pfam" id="PF12833">
    <property type="entry name" value="HTH_18"/>
    <property type="match status" value="1"/>
</dbReference>
<protein>
    <submittedName>
        <fullName evidence="5">AraC family transcriptional regulator</fullName>
    </submittedName>
</protein>
<dbReference type="Proteomes" id="UP000262969">
    <property type="component" value="Unassembled WGS sequence"/>
</dbReference>
<evidence type="ECO:0000313" key="5">
    <source>
        <dbReference type="EMBL" id="HCL04174.1"/>
    </source>
</evidence>
<dbReference type="AlphaFoldDB" id="A0A3D2XB54"/>
<name>A0A3D2XB54_9FIRM</name>